<dbReference type="AlphaFoldDB" id="A0A4Z2H148"/>
<accession>A0A4Z2H148</accession>
<dbReference type="PROSITE" id="PS51111">
    <property type="entry name" value="REJ"/>
    <property type="match status" value="1"/>
</dbReference>
<evidence type="ECO:0000256" key="4">
    <source>
        <dbReference type="ARBA" id="ARBA00022737"/>
    </source>
</evidence>
<dbReference type="InterPro" id="IPR002859">
    <property type="entry name" value="PKD/REJ-like"/>
</dbReference>
<evidence type="ECO:0000256" key="5">
    <source>
        <dbReference type="ARBA" id="ARBA00022989"/>
    </source>
</evidence>
<dbReference type="Pfam" id="PF00801">
    <property type="entry name" value="PKD"/>
    <property type="match status" value="1"/>
</dbReference>
<evidence type="ECO:0000259" key="8">
    <source>
        <dbReference type="PROSITE" id="PS50093"/>
    </source>
</evidence>
<name>A0A4Z2H148_9TELE</name>
<keyword evidence="3" id="KW-0812">Transmembrane</keyword>
<feature type="domain" description="REJ" evidence="9">
    <location>
        <begin position="272"/>
        <end position="408"/>
    </location>
</feature>
<dbReference type="InterPro" id="IPR000601">
    <property type="entry name" value="PKD_dom"/>
</dbReference>
<dbReference type="SUPFAM" id="SSF49299">
    <property type="entry name" value="PKD domain"/>
    <property type="match status" value="1"/>
</dbReference>
<evidence type="ECO:0000256" key="3">
    <source>
        <dbReference type="ARBA" id="ARBA00022692"/>
    </source>
</evidence>
<evidence type="ECO:0000256" key="2">
    <source>
        <dbReference type="ARBA" id="ARBA00007200"/>
    </source>
</evidence>
<dbReference type="InterPro" id="IPR014010">
    <property type="entry name" value="REJ_dom"/>
</dbReference>
<reference evidence="10 11" key="1">
    <citation type="submission" date="2019-03" db="EMBL/GenBank/DDBJ databases">
        <title>First draft genome of Liparis tanakae, snailfish: a comprehensive survey of snailfish specific genes.</title>
        <authorList>
            <person name="Kim W."/>
            <person name="Song I."/>
            <person name="Jeong J.-H."/>
            <person name="Kim D."/>
            <person name="Kim S."/>
            <person name="Ryu S."/>
            <person name="Song J.Y."/>
            <person name="Lee S.K."/>
        </authorList>
    </citation>
    <scope>NUCLEOTIDE SEQUENCE [LARGE SCALE GENOMIC DNA]</scope>
    <source>
        <tissue evidence="10">Muscle</tissue>
    </source>
</reference>
<dbReference type="PROSITE" id="PS50093">
    <property type="entry name" value="PKD"/>
    <property type="match status" value="1"/>
</dbReference>
<dbReference type="PANTHER" id="PTHR46730:SF4">
    <property type="entry name" value="POLYCYSTIC KIDNEY DISEASE PROTEIN 1-LIKE 1"/>
    <property type="match status" value="1"/>
</dbReference>
<comment type="subcellular location">
    <subcellularLocation>
        <location evidence="1">Membrane</location>
    </subcellularLocation>
</comment>
<feature type="region of interest" description="Disordered" evidence="7">
    <location>
        <begin position="124"/>
        <end position="153"/>
    </location>
</feature>
<keyword evidence="11" id="KW-1185">Reference proteome</keyword>
<comment type="caution">
    <text evidence="10">The sequence shown here is derived from an EMBL/GenBank/DDBJ whole genome shotgun (WGS) entry which is preliminary data.</text>
</comment>
<dbReference type="GO" id="GO:0005261">
    <property type="term" value="F:monoatomic cation channel activity"/>
    <property type="evidence" value="ECO:0007669"/>
    <property type="project" value="TreeGrafter"/>
</dbReference>
<keyword evidence="5" id="KW-1133">Transmembrane helix</keyword>
<dbReference type="PANTHER" id="PTHR46730">
    <property type="entry name" value="POLYCYSTIN-1"/>
    <property type="match status" value="1"/>
</dbReference>
<organism evidence="10 11">
    <name type="scientific">Liparis tanakae</name>
    <name type="common">Tanaka's snailfish</name>
    <dbReference type="NCBI Taxonomy" id="230148"/>
    <lineage>
        <taxon>Eukaryota</taxon>
        <taxon>Metazoa</taxon>
        <taxon>Chordata</taxon>
        <taxon>Craniata</taxon>
        <taxon>Vertebrata</taxon>
        <taxon>Euteleostomi</taxon>
        <taxon>Actinopterygii</taxon>
        <taxon>Neopterygii</taxon>
        <taxon>Teleostei</taxon>
        <taxon>Neoteleostei</taxon>
        <taxon>Acanthomorphata</taxon>
        <taxon>Eupercaria</taxon>
        <taxon>Perciformes</taxon>
        <taxon>Cottioidei</taxon>
        <taxon>Cottales</taxon>
        <taxon>Liparidae</taxon>
        <taxon>Liparis</taxon>
    </lineage>
</organism>
<dbReference type="InterPro" id="IPR013783">
    <property type="entry name" value="Ig-like_fold"/>
</dbReference>
<dbReference type="GO" id="GO:0006816">
    <property type="term" value="P:calcium ion transport"/>
    <property type="evidence" value="ECO:0007669"/>
    <property type="project" value="TreeGrafter"/>
</dbReference>
<sequence length="887" mass="98568">MSRRTEEWKVNASLTTAGRYKVSVKAFDPISWASFCTHILVQEPVGELLLDVPSVLMTNRQHPVSFSVTAGSNVTVSLLVNATLLYSNSSYATGEEAMAVLNFDHTGTVVVELRAENRVSSQNKRVRVSVEGNRKSSPQIRINPTGRAPASRSPVHDLADNVWIYAATQAYPTNTDITLLAVAGLADPVDFLWHFGDSTSQRTTSRSVTKRYHTPGRYAVVVVMSRGRTSLTSDVFPLVVQRTGEFRVEVTVSNLVSSASLSGHIFVVDRPCQPPPVKNMGPRKLQVRRHELVHLGVTYETEVDCDIPGGLHYTWALFDSAGRVFPLPLVDTHRQNLMLPSHLLHYDTYTAIARVQVASSVVYSNYSVRVQVIPSPPVAFIQGSTNIFINTRNTTVVTLDGQRSYDPDFPMNPVRCRTSVNFLKQNFDQFRFLLNIHSGNRSASSEVFLTLTPNVIGKVSVHCPQCQAEQVNWHQSFSVSAACEGCDISPKYIQYTWSLYRVNASSKPVIEDLTEREPSPVFSLVDPGTEGSGEEPFHPPLGEFDPPKPLYSSSEYPPLALDNSGVRYSDHFLQGEFPIDSDSSADWEFSFPVLETGDLGGQQGLCSESGLRNLSALVRLGNRVEIRNYVSLLSSILNRLSLDTKAGTRAQERTRNVLIRTVCELESSGQTLTTLVALLSRSLQAALTRNDFTPEMSPSADIKQALESDPHDEIQDSPSGIYMDQGLPISTKQALQLVADILQTASDLMLKYILSHEAHEHRVGSGLIALYVAYLNQTSTELTSGSTIYYMSDSLIRLLVAHRSRETRSRPRRLCALGVLSELSHSPYTWARHPETKSSEPGYVLLRSQINYHTFNITQEHLRRAIQLSVVFARPLNKVFPILLLFR</sequence>
<keyword evidence="6" id="KW-0472">Membrane</keyword>
<dbReference type="Gene3D" id="2.60.40.10">
    <property type="entry name" value="Immunoglobulins"/>
    <property type="match status" value="1"/>
</dbReference>
<evidence type="ECO:0000313" key="10">
    <source>
        <dbReference type="EMBL" id="TNN59486.1"/>
    </source>
</evidence>
<evidence type="ECO:0000259" key="9">
    <source>
        <dbReference type="PROSITE" id="PS51111"/>
    </source>
</evidence>
<feature type="domain" description="PKD" evidence="8">
    <location>
        <begin position="187"/>
        <end position="225"/>
    </location>
</feature>
<evidence type="ECO:0000256" key="7">
    <source>
        <dbReference type="SAM" id="MobiDB-lite"/>
    </source>
</evidence>
<keyword evidence="4" id="KW-0677">Repeat</keyword>
<dbReference type="EMBL" id="SRLO01000355">
    <property type="protein sequence ID" value="TNN59486.1"/>
    <property type="molecule type" value="Genomic_DNA"/>
</dbReference>
<evidence type="ECO:0000313" key="11">
    <source>
        <dbReference type="Proteomes" id="UP000314294"/>
    </source>
</evidence>
<evidence type="ECO:0000256" key="1">
    <source>
        <dbReference type="ARBA" id="ARBA00004370"/>
    </source>
</evidence>
<proteinExistence type="inferred from homology"/>
<dbReference type="Pfam" id="PF02010">
    <property type="entry name" value="REJ"/>
    <property type="match status" value="1"/>
</dbReference>
<dbReference type="Proteomes" id="UP000314294">
    <property type="component" value="Unassembled WGS sequence"/>
</dbReference>
<dbReference type="InterPro" id="IPR035986">
    <property type="entry name" value="PKD_dom_sf"/>
</dbReference>
<gene>
    <name evidence="10" type="primary">pkd1l1_0</name>
    <name evidence="10" type="ORF">EYF80_030301</name>
</gene>
<evidence type="ECO:0000256" key="6">
    <source>
        <dbReference type="ARBA" id="ARBA00023136"/>
    </source>
</evidence>
<dbReference type="OrthoDB" id="10044145at2759"/>
<comment type="similarity">
    <text evidence="2">Belongs to the polycystin family.</text>
</comment>
<protein>
    <submittedName>
        <fullName evidence="10">Polycystic kidney disease 1 like 1</fullName>
    </submittedName>
</protein>
<dbReference type="GO" id="GO:0005886">
    <property type="term" value="C:plasma membrane"/>
    <property type="evidence" value="ECO:0007669"/>
    <property type="project" value="TreeGrafter"/>
</dbReference>